<sequence>MQPSDETSSDPAWIDYADFGERFVTAAVTKDRIEAAVAGMTGRGMTIGPFSLGPAGLAGFVAEGKVGKPEVVHSGPHVTFQVTVPVSLALKVMLGGKKLRLEARVEIDLTLHARTADPLLIVIDIPPVTPPDVSFVLRAQAVDAAGELLLDPIAGLVQREVAARVNGMLADPQARRSRVFDVEAIVSGTPSVHRQQAEFDWIGYDEFGHRFFSHIVTRDRVFDVVERMAGRPIEVGPLKTGPGKSATVTVRGNVRVPQLADKADTPRAFDLTLPVSLDITVDVLKANRYRADVEVPLVLTARAADPLLIVIDVPPPDPDDIRLEFKAHGVRAATLGALAGIKKQVIAQVAGVVRKELADSSGRTIDVAARIGSSAPRSTPGASESSEADSADSAEASSRT</sequence>
<evidence type="ECO:0000313" key="2">
    <source>
        <dbReference type="EMBL" id="GEM41045.1"/>
    </source>
</evidence>
<gene>
    <name evidence="2" type="ORF">NN4_55640</name>
</gene>
<evidence type="ECO:0000256" key="1">
    <source>
        <dbReference type="SAM" id="MobiDB-lite"/>
    </source>
</evidence>
<keyword evidence="3" id="KW-1185">Reference proteome</keyword>
<accession>A0A511MK91</accession>
<dbReference type="Proteomes" id="UP000321424">
    <property type="component" value="Unassembled WGS sequence"/>
</dbReference>
<dbReference type="AlphaFoldDB" id="A0A511MK91"/>
<name>A0A511MK91_9NOCA</name>
<comment type="caution">
    <text evidence="2">The sequence shown here is derived from an EMBL/GenBank/DDBJ whole genome shotgun (WGS) entry which is preliminary data.</text>
</comment>
<reference evidence="2 3" key="1">
    <citation type="submission" date="2019-07" db="EMBL/GenBank/DDBJ databases">
        <title>Whole genome shotgun sequence of Nocardia ninae NBRC 108245.</title>
        <authorList>
            <person name="Hosoyama A."/>
            <person name="Uohara A."/>
            <person name="Ohji S."/>
            <person name="Ichikawa N."/>
        </authorList>
    </citation>
    <scope>NUCLEOTIDE SEQUENCE [LARGE SCALE GENOMIC DNA]</scope>
    <source>
        <strain evidence="2 3">NBRC 108245</strain>
    </source>
</reference>
<proteinExistence type="predicted"/>
<evidence type="ECO:0000313" key="3">
    <source>
        <dbReference type="Proteomes" id="UP000321424"/>
    </source>
</evidence>
<dbReference type="EMBL" id="BJXA01000045">
    <property type="protein sequence ID" value="GEM41045.1"/>
    <property type="molecule type" value="Genomic_DNA"/>
</dbReference>
<protein>
    <submittedName>
        <fullName evidence="2">Uncharacterized protein</fullName>
    </submittedName>
</protein>
<organism evidence="2 3">
    <name type="scientific">Nocardia ninae NBRC 108245</name>
    <dbReference type="NCBI Taxonomy" id="1210091"/>
    <lineage>
        <taxon>Bacteria</taxon>
        <taxon>Bacillati</taxon>
        <taxon>Actinomycetota</taxon>
        <taxon>Actinomycetes</taxon>
        <taxon>Mycobacteriales</taxon>
        <taxon>Nocardiaceae</taxon>
        <taxon>Nocardia</taxon>
    </lineage>
</organism>
<feature type="region of interest" description="Disordered" evidence="1">
    <location>
        <begin position="369"/>
        <end position="400"/>
    </location>
</feature>